<organism evidence="1 2">
    <name type="scientific">Prorocentrum cordatum</name>
    <dbReference type="NCBI Taxonomy" id="2364126"/>
    <lineage>
        <taxon>Eukaryota</taxon>
        <taxon>Sar</taxon>
        <taxon>Alveolata</taxon>
        <taxon>Dinophyceae</taxon>
        <taxon>Prorocentrales</taxon>
        <taxon>Prorocentraceae</taxon>
        <taxon>Prorocentrum</taxon>
    </lineage>
</organism>
<comment type="caution">
    <text evidence="1">The sequence shown here is derived from an EMBL/GenBank/DDBJ whole genome shotgun (WGS) entry which is preliminary data.</text>
</comment>
<evidence type="ECO:0000313" key="2">
    <source>
        <dbReference type="Proteomes" id="UP001189429"/>
    </source>
</evidence>
<gene>
    <name evidence="1" type="ORF">PCOR1329_LOCUS79092</name>
</gene>
<reference evidence="1" key="1">
    <citation type="submission" date="2023-10" db="EMBL/GenBank/DDBJ databases">
        <authorList>
            <person name="Chen Y."/>
            <person name="Shah S."/>
            <person name="Dougan E. K."/>
            <person name="Thang M."/>
            <person name="Chan C."/>
        </authorList>
    </citation>
    <scope>NUCLEOTIDE SEQUENCE [LARGE SCALE GENOMIC DNA]</scope>
</reference>
<keyword evidence="2" id="KW-1185">Reference proteome</keyword>
<protein>
    <submittedName>
        <fullName evidence="1">Uncharacterized protein</fullName>
    </submittedName>
</protein>
<accession>A0ABN9XRA2</accession>
<dbReference type="Proteomes" id="UP001189429">
    <property type="component" value="Unassembled WGS sequence"/>
</dbReference>
<proteinExistence type="predicted"/>
<name>A0ABN9XRA2_9DINO</name>
<dbReference type="EMBL" id="CAUYUJ010021078">
    <property type="protein sequence ID" value="CAK0902492.1"/>
    <property type="molecule type" value="Genomic_DNA"/>
</dbReference>
<sequence>MTLGSGFASYIALSSARRAHRHCSHLLHALIPALSLDDGGLQLRILPLAQQHDAGLQLRLPDLAQQRQSPLPLLALPTGADPSTVADDVRLQLRLPHLAQQRQSPLPLLAFLARADPNAAAMTSGSSFISRISPSSARARCHCSPFSHALIPAL</sequence>
<evidence type="ECO:0000313" key="1">
    <source>
        <dbReference type="EMBL" id="CAK0902492.1"/>
    </source>
</evidence>